<dbReference type="STRING" id="295108.HT99x_03062"/>
<sequence>MAKAKSLSVTLTKSLAKRLPKHLANAHGLGLKRIHQTVHLQDTPAIRGMINQIYFMVKVEETK</sequence>
<dbReference type="CDD" id="cd01658">
    <property type="entry name" value="Ribosomal_L30"/>
    <property type="match status" value="1"/>
</dbReference>
<dbReference type="HAMAP" id="MF_01371_B">
    <property type="entry name" value="Ribosomal_uL30_B"/>
    <property type="match status" value="1"/>
</dbReference>
<keyword evidence="4 5" id="KW-0687">Ribonucleoprotein</keyword>
<comment type="caution">
    <text evidence="7">The sequence shown here is derived from an EMBL/GenBank/DDBJ whole genome shotgun (WGS) entry which is preliminary data.</text>
</comment>
<dbReference type="GO" id="GO:0015934">
    <property type="term" value="C:large ribosomal subunit"/>
    <property type="evidence" value="ECO:0007669"/>
    <property type="project" value="InterPro"/>
</dbReference>
<reference evidence="8" key="3">
    <citation type="submission" date="2021-06" db="EMBL/GenBank/DDBJ databases">
        <title>Genomic Description and Analysis of Intracellular Bacteria, Candidatus Berkiella cookevillensis and Candidatus Berkiella aquae.</title>
        <authorList>
            <person name="Kidane D.T."/>
            <person name="Mehari Y.T."/>
            <person name="Rice F.C."/>
            <person name="Arivett B.A."/>
            <person name="Farone A.L."/>
            <person name="Berk S.G."/>
            <person name="Farone M.B."/>
        </authorList>
    </citation>
    <scope>NUCLEOTIDE SEQUENCE</scope>
    <source>
        <strain evidence="8">HT99</strain>
    </source>
</reference>
<evidence type="ECO:0000256" key="2">
    <source>
        <dbReference type="ARBA" id="ARBA00011838"/>
    </source>
</evidence>
<comment type="subunit">
    <text evidence="2 5">Part of the 50S ribosomal subunit.</text>
</comment>
<dbReference type="RefSeq" id="WP_075067651.1">
    <property type="nucleotide sequence ID" value="NZ_LKAJ02000001.1"/>
</dbReference>
<proteinExistence type="inferred from homology"/>
<evidence type="ECO:0000313" key="9">
    <source>
        <dbReference type="Proteomes" id="UP000051497"/>
    </source>
</evidence>
<evidence type="ECO:0000256" key="3">
    <source>
        <dbReference type="ARBA" id="ARBA00022980"/>
    </source>
</evidence>
<organism evidence="7">
    <name type="scientific">Candidatus Berkiella aquae</name>
    <dbReference type="NCBI Taxonomy" id="295108"/>
    <lineage>
        <taxon>Bacteria</taxon>
        <taxon>Pseudomonadati</taxon>
        <taxon>Pseudomonadota</taxon>
        <taxon>Gammaproteobacteria</taxon>
        <taxon>Candidatus Berkiellales</taxon>
        <taxon>Candidatus Berkiellaceae</taxon>
        <taxon>Candidatus Berkiella</taxon>
    </lineage>
</organism>
<comment type="similarity">
    <text evidence="1 5">Belongs to the universal ribosomal protein uL30 family.</text>
</comment>
<reference evidence="7" key="1">
    <citation type="submission" date="2015-09" db="EMBL/GenBank/DDBJ databases">
        <title>Draft Genome Sequences of Two Novel Amoeba-resistant Intranuclear Bacteria, Candidatus Berkiella cookevillensis and Candidatus Berkiella aquae.</title>
        <authorList>
            <person name="Mehari Y.T."/>
            <person name="Arivett B.A."/>
            <person name="Farone A.L."/>
            <person name="Gunderson J.H."/>
            <person name="Farone M.B."/>
        </authorList>
    </citation>
    <scope>NUCLEOTIDE SEQUENCE [LARGE SCALE GENOMIC DNA]</scope>
    <source>
        <strain evidence="7">HT99</strain>
    </source>
</reference>
<evidence type="ECO:0000259" key="6">
    <source>
        <dbReference type="Pfam" id="PF00327"/>
    </source>
</evidence>
<dbReference type="Pfam" id="PF00327">
    <property type="entry name" value="Ribosomal_L30"/>
    <property type="match status" value="1"/>
</dbReference>
<dbReference type="PIRSF" id="PIRSF002211">
    <property type="entry name" value="Ribosomal_L30_bac-type"/>
    <property type="match status" value="1"/>
</dbReference>
<keyword evidence="3 5" id="KW-0689">Ribosomal protein</keyword>
<dbReference type="NCBIfam" id="TIGR01308">
    <property type="entry name" value="rpmD_bact"/>
    <property type="match status" value="1"/>
</dbReference>
<evidence type="ECO:0000256" key="5">
    <source>
        <dbReference type="HAMAP-Rule" id="MF_01371"/>
    </source>
</evidence>
<evidence type="ECO:0000313" key="8">
    <source>
        <dbReference type="EMBL" id="MCS5710282.1"/>
    </source>
</evidence>
<dbReference type="GO" id="GO:0003735">
    <property type="term" value="F:structural constituent of ribosome"/>
    <property type="evidence" value="ECO:0007669"/>
    <property type="project" value="InterPro"/>
</dbReference>
<protein>
    <recommendedName>
        <fullName evidence="5">Large ribosomal subunit protein uL30</fullName>
    </recommendedName>
</protein>
<dbReference type="InterPro" id="IPR005996">
    <property type="entry name" value="Ribosomal_uL30_bac-type"/>
</dbReference>
<name>A0A0Q9YKZ9_9GAMM</name>
<dbReference type="SUPFAM" id="SSF55129">
    <property type="entry name" value="Ribosomal protein L30p/L7e"/>
    <property type="match status" value="1"/>
</dbReference>
<accession>A0A0Q9YKZ9</accession>
<dbReference type="GO" id="GO:0006412">
    <property type="term" value="P:translation"/>
    <property type="evidence" value="ECO:0007669"/>
    <property type="project" value="UniProtKB-UniRule"/>
</dbReference>
<gene>
    <name evidence="5 7" type="primary">rpmD</name>
    <name evidence="8" type="ORF">HT99x_002490</name>
    <name evidence="7" type="ORF">HT99x_03062</name>
</gene>
<dbReference type="Proteomes" id="UP000051497">
    <property type="component" value="Unassembled WGS sequence"/>
</dbReference>
<evidence type="ECO:0000313" key="7">
    <source>
        <dbReference type="EMBL" id="KRG18010.1"/>
    </source>
</evidence>
<reference evidence="8" key="2">
    <citation type="journal article" date="2016" name="Genome Announc.">
        <title>Draft Genome Sequences of Two Novel Amoeba-Resistant Intranuclear Bacteria, 'Candidatus Berkiella cookevillensis' and 'Candidatus Berkiella aquae'.</title>
        <authorList>
            <person name="Mehari Y.T."/>
            <person name="Arivett B.A."/>
            <person name="Farone A.L."/>
            <person name="Gunderson J.H."/>
            <person name="Farone M.B."/>
        </authorList>
    </citation>
    <scope>NUCLEOTIDE SEQUENCE</scope>
    <source>
        <strain evidence="8">HT99</strain>
    </source>
</reference>
<feature type="domain" description="Large ribosomal subunit protein uL30-like ferredoxin-like fold" evidence="6">
    <location>
        <begin position="8"/>
        <end position="54"/>
    </location>
</feature>
<keyword evidence="9" id="KW-1185">Reference proteome</keyword>
<dbReference type="InterPro" id="IPR036919">
    <property type="entry name" value="Ribo_uL30_ferredoxin-like_sf"/>
</dbReference>
<evidence type="ECO:0000256" key="4">
    <source>
        <dbReference type="ARBA" id="ARBA00023274"/>
    </source>
</evidence>
<dbReference type="EMBL" id="LKAJ01000022">
    <property type="protein sequence ID" value="KRG18010.1"/>
    <property type="molecule type" value="Genomic_DNA"/>
</dbReference>
<dbReference type="OrthoDB" id="9812790at2"/>
<dbReference type="AlphaFoldDB" id="A0A0Q9YKZ9"/>
<evidence type="ECO:0000256" key="1">
    <source>
        <dbReference type="ARBA" id="ARBA00007594"/>
    </source>
</evidence>
<dbReference type="Gene3D" id="3.30.1390.20">
    <property type="entry name" value="Ribosomal protein L30, ferredoxin-like fold domain"/>
    <property type="match status" value="1"/>
</dbReference>
<dbReference type="EMBL" id="LKAJ02000001">
    <property type="protein sequence ID" value="MCS5710282.1"/>
    <property type="molecule type" value="Genomic_DNA"/>
</dbReference>
<dbReference type="InterPro" id="IPR016082">
    <property type="entry name" value="Ribosomal_uL30_ferredoxin-like"/>
</dbReference>
<dbReference type="PATRIC" id="fig|1590043.3.peg.3118"/>